<keyword evidence="3" id="KW-1134">Transmembrane beta strand</keyword>
<keyword evidence="5 7" id="KW-0472">Membrane</keyword>
<dbReference type="PANTHER" id="PTHR30026:SF20">
    <property type="entry name" value="OUTER MEMBRANE PROTEIN TOLC"/>
    <property type="match status" value="1"/>
</dbReference>
<comment type="function">
    <text evidence="7">CyaE is necessary for transport of calmodulin-sensitive adenylate cyclase-hemolysin (cyclolysin).</text>
</comment>
<evidence type="ECO:0000256" key="9">
    <source>
        <dbReference type="SAM" id="SignalP"/>
    </source>
</evidence>
<dbReference type="Proteomes" id="UP001479520">
    <property type="component" value="Chromosome"/>
</dbReference>
<keyword evidence="7" id="KW-0204">Cytolysis</keyword>
<evidence type="ECO:0000256" key="2">
    <source>
        <dbReference type="ARBA" id="ARBA00022448"/>
    </source>
</evidence>
<accession>A0ABZ2XD06</accession>
<keyword evidence="9" id="KW-0732">Signal</keyword>
<protein>
    <recommendedName>
        <fullName evidence="7">Protein CyaE</fullName>
    </recommendedName>
</protein>
<dbReference type="InterPro" id="IPR051906">
    <property type="entry name" value="TolC-like"/>
</dbReference>
<keyword evidence="2 7" id="KW-0813">Transport</keyword>
<feature type="coiled-coil region" evidence="8">
    <location>
        <begin position="372"/>
        <end position="431"/>
    </location>
</feature>
<evidence type="ECO:0000256" key="6">
    <source>
        <dbReference type="ARBA" id="ARBA00023237"/>
    </source>
</evidence>
<keyword evidence="11" id="KW-1185">Reference proteome</keyword>
<keyword evidence="7" id="KW-0354">Hemolysis</keyword>
<keyword evidence="6 7" id="KW-0998">Cell outer membrane</keyword>
<dbReference type="Gene3D" id="1.20.1600.10">
    <property type="entry name" value="Outer membrane efflux proteins (OEP)"/>
    <property type="match status" value="1"/>
</dbReference>
<reference evidence="10 11" key="1">
    <citation type="submission" date="2024-04" db="EMBL/GenBank/DDBJ databases">
        <title>Dissimilatory iodate-reducing microorganisms contribute to the enrichment of iodine in groundwater.</title>
        <authorList>
            <person name="Jiang Z."/>
        </authorList>
    </citation>
    <scope>NUCLEOTIDE SEQUENCE [LARGE SCALE GENOMIC DNA]</scope>
    <source>
        <strain evidence="10 11">NCP973</strain>
    </source>
</reference>
<name>A0ABZ2XD06_9RHOO</name>
<evidence type="ECO:0000313" key="11">
    <source>
        <dbReference type="Proteomes" id="UP001479520"/>
    </source>
</evidence>
<feature type="chain" id="PRO_5046803163" description="Protein CyaE" evidence="9">
    <location>
        <begin position="27"/>
        <end position="483"/>
    </location>
</feature>
<keyword evidence="8" id="KW-0175">Coiled coil</keyword>
<evidence type="ECO:0000256" key="7">
    <source>
        <dbReference type="PIRNR" id="PIRNR001892"/>
    </source>
</evidence>
<dbReference type="PIRSF" id="PIRSF001892">
    <property type="entry name" value="CyaE"/>
    <property type="match status" value="1"/>
</dbReference>
<dbReference type="PANTHER" id="PTHR30026">
    <property type="entry name" value="OUTER MEMBRANE PROTEIN TOLC"/>
    <property type="match status" value="1"/>
</dbReference>
<feature type="signal peptide" evidence="9">
    <location>
        <begin position="1"/>
        <end position="26"/>
    </location>
</feature>
<keyword evidence="4" id="KW-0812">Transmembrane</keyword>
<dbReference type="EMBL" id="CP151406">
    <property type="protein sequence ID" value="WZJ20513.1"/>
    <property type="molecule type" value="Genomic_DNA"/>
</dbReference>
<evidence type="ECO:0000256" key="4">
    <source>
        <dbReference type="ARBA" id="ARBA00022692"/>
    </source>
</evidence>
<comment type="subcellular location">
    <subcellularLocation>
        <location evidence="7">Cell outer membrane</location>
        <topology evidence="7">Peripheral membrane protein</topology>
    </subcellularLocation>
</comment>
<evidence type="ECO:0000256" key="1">
    <source>
        <dbReference type="ARBA" id="ARBA00007613"/>
    </source>
</evidence>
<dbReference type="RefSeq" id="WP_051295452.1">
    <property type="nucleotide sequence ID" value="NZ_CP151406.1"/>
</dbReference>
<evidence type="ECO:0000313" key="10">
    <source>
        <dbReference type="EMBL" id="WZJ20513.1"/>
    </source>
</evidence>
<dbReference type="InterPro" id="IPR028351">
    <property type="entry name" value="CyaE"/>
</dbReference>
<dbReference type="PROSITE" id="PS51257">
    <property type="entry name" value="PROKAR_LIPOPROTEIN"/>
    <property type="match status" value="1"/>
</dbReference>
<dbReference type="InterPro" id="IPR003423">
    <property type="entry name" value="OMP_efflux"/>
</dbReference>
<proteinExistence type="inferred from homology"/>
<evidence type="ECO:0000256" key="8">
    <source>
        <dbReference type="SAM" id="Coils"/>
    </source>
</evidence>
<dbReference type="SUPFAM" id="SSF56954">
    <property type="entry name" value="Outer membrane efflux proteins (OEP)"/>
    <property type="match status" value="1"/>
</dbReference>
<gene>
    <name evidence="10" type="ORF">AADV58_11165</name>
</gene>
<sequence>MVGKTAWRIGCLFGCLLLACSGLARANPPDLLLTESRLPPSALPLLDDDTPIICAFDEPKGSLQLHEAIERALCQSPQSRAAWAQAKIQAAQLGVARSAYLPNLSANFGYLAQTTSNTYEKPYDVLDAKTQPRTRTASLKLSWTIADTGLRRANVEQAAALLDAANASHDQTIQRTLLETAQRYFDVQTAQAVLRASEEAENSARKNLEATTAKHAAGAGALTDKLQAAVALSDARLKRVSAQGELENATGSLATAIGLSPKTRLLLPERTQKLPETGIGTSIDDLFEEAGSHHPALQAARAELNAARARVRAVRAEGRPVLGFSAEASERRQDKHIPISGYPATGAVFRDNVVGMQLSIPLFEGFGRGYKVRAANSQVEQLQAELEKMEQQVMLDVWKSYQALNTRKAHIEAAQTLLDSARRSYEVAEGRFRAGVGNILELLSAQSAVANAEQRRIEALSGWLSARLQLAASTGKLGMWAIR</sequence>
<organism evidence="10 11">
    <name type="scientific">Azonexus hydrophilus</name>
    <dbReference type="NCBI Taxonomy" id="418702"/>
    <lineage>
        <taxon>Bacteria</taxon>
        <taxon>Pseudomonadati</taxon>
        <taxon>Pseudomonadota</taxon>
        <taxon>Betaproteobacteria</taxon>
        <taxon>Rhodocyclales</taxon>
        <taxon>Azonexaceae</taxon>
        <taxon>Azonexus</taxon>
    </lineage>
</organism>
<dbReference type="Pfam" id="PF02321">
    <property type="entry name" value="OEP"/>
    <property type="match status" value="2"/>
</dbReference>
<evidence type="ECO:0000256" key="3">
    <source>
        <dbReference type="ARBA" id="ARBA00022452"/>
    </source>
</evidence>
<comment type="similarity">
    <text evidence="1 7">Belongs to the outer membrane factor (OMF) (TC 1.B.17) family.</text>
</comment>
<evidence type="ECO:0000256" key="5">
    <source>
        <dbReference type="ARBA" id="ARBA00023136"/>
    </source>
</evidence>